<evidence type="ECO:0000313" key="1">
    <source>
        <dbReference type="EMBL" id="MCV3212424.1"/>
    </source>
</evidence>
<proteinExistence type="predicted"/>
<comment type="caution">
    <text evidence="1">The sequence shown here is derived from an EMBL/GenBank/DDBJ whole genome shotgun (WGS) entry which is preliminary data.</text>
</comment>
<name>A0ABT3AV00_9CYAN</name>
<dbReference type="RefSeq" id="WP_263743933.1">
    <property type="nucleotide sequence ID" value="NZ_JAOWRF010000036.1"/>
</dbReference>
<dbReference type="Gene3D" id="3.40.1350.10">
    <property type="match status" value="1"/>
</dbReference>
<sequence>MSTSEFDGYKVDHLFLLIGENPLPNYVAAKMLLKEGGKPYLVFSERTKEPAERIKDELNLSDNEMLPLNNNEANAYEIKKRIREKIKEIQREVIFKHPENNQFGLNYTGGTKAMAAHAYQAFIFFDDKDCKNQLNPPPIFSYLDSSSLKMLIDQRGNPIPFDIPKEQLKLSLEKLFKLHGLSFSKPPKTDVTLPELVKAIVNSNSVWCEWCQKQLSVEGRQREEVKRIQIKREIGKGEETDSSQNNIDTEVYFNFGNWKNATDLRELSLPIHELSQEITSILGKSNFLNVEGNLSIKQIEVAQQEIEEKQRIPKPKKDKEYPQDICKWLEGVWLEDYVLQQLNKIKQECSLDQVGMSFNFPKSNIIEFEFDVACLRGYQLFAISCTSSDDSGLCKSKLFEAYHRARQMGGDEARVALVCYYNKPQDIKKRFMSQINDPKVMVFGSGDIADLSEKLKTWIEGVDQ</sequence>
<reference evidence="1 2" key="1">
    <citation type="submission" date="2022-10" db="EMBL/GenBank/DDBJ databases">
        <title>Identification of biosynthetic pathway for the production of the potent trypsin inhibitor radiosumin.</title>
        <authorList>
            <person name="Fewer D.P."/>
            <person name="Delbaje E."/>
            <person name="Ouyang X."/>
            <person name="Agostino P.D."/>
            <person name="Wahlsten M."/>
            <person name="Jokela J."/>
            <person name="Permi P."/>
            <person name="Haapaniemi E."/>
            <person name="Koistinen H."/>
        </authorList>
    </citation>
    <scope>NUCLEOTIDE SEQUENCE [LARGE SCALE GENOMIC DNA]</scope>
    <source>
        <strain evidence="1 2">NIES-515</strain>
    </source>
</reference>
<evidence type="ECO:0000313" key="2">
    <source>
        <dbReference type="Proteomes" id="UP001526143"/>
    </source>
</evidence>
<dbReference type="SUPFAM" id="SSF52980">
    <property type="entry name" value="Restriction endonuclease-like"/>
    <property type="match status" value="1"/>
</dbReference>
<keyword evidence="2" id="KW-1185">Reference proteome</keyword>
<protein>
    <recommendedName>
        <fullName evidence="3">DUF1887 domain-containing protein</fullName>
    </recommendedName>
</protein>
<dbReference type="Proteomes" id="UP001526143">
    <property type="component" value="Unassembled WGS sequence"/>
</dbReference>
<gene>
    <name evidence="1" type="ORF">OGM63_02570</name>
</gene>
<dbReference type="InterPro" id="IPR011856">
    <property type="entry name" value="tRNA_endonuc-like_dom_sf"/>
</dbReference>
<dbReference type="InterPro" id="IPR011335">
    <property type="entry name" value="Restrct_endonuc-II-like"/>
</dbReference>
<dbReference type="Gene3D" id="3.40.50.10770">
    <property type="entry name" value="Hypothetical protein VC1899 like domain (Restriction endonuclease-like)"/>
    <property type="match status" value="1"/>
</dbReference>
<accession>A0ABT3AV00</accession>
<dbReference type="EMBL" id="JAOWRF010000036">
    <property type="protein sequence ID" value="MCV3212424.1"/>
    <property type="molecule type" value="Genomic_DNA"/>
</dbReference>
<organism evidence="1 2">
    <name type="scientific">Plectonema radiosum NIES-515</name>
    <dbReference type="NCBI Taxonomy" id="2986073"/>
    <lineage>
        <taxon>Bacteria</taxon>
        <taxon>Bacillati</taxon>
        <taxon>Cyanobacteriota</taxon>
        <taxon>Cyanophyceae</taxon>
        <taxon>Oscillatoriophycideae</taxon>
        <taxon>Oscillatoriales</taxon>
        <taxon>Microcoleaceae</taxon>
        <taxon>Plectonema</taxon>
    </lineage>
</organism>
<evidence type="ECO:0008006" key="3">
    <source>
        <dbReference type="Google" id="ProtNLM"/>
    </source>
</evidence>